<dbReference type="PANTHER" id="PTHR44688">
    <property type="entry name" value="DNA-BINDING TRANSCRIPTIONAL ACTIVATOR DEVR_DOSR"/>
    <property type="match status" value="1"/>
</dbReference>
<dbReference type="STRING" id="1032480.MLP_02400"/>
<reference evidence="5 6" key="1">
    <citation type="submission" date="2011-05" db="EMBL/GenBank/DDBJ databases">
        <title>Whole genome sequence of Microlunatus phosphovorus NM-1.</title>
        <authorList>
            <person name="Hosoyama A."/>
            <person name="Sasaki K."/>
            <person name="Harada T."/>
            <person name="Igarashi R."/>
            <person name="Kawakoshi A."/>
            <person name="Sasagawa M."/>
            <person name="Fukada J."/>
            <person name="Nakamura S."/>
            <person name="Katano Y."/>
            <person name="Hanada S."/>
            <person name="Kamagata Y."/>
            <person name="Nakamura N."/>
            <person name="Yamazaki S."/>
            <person name="Fujita N."/>
        </authorList>
    </citation>
    <scope>NUCLEOTIDE SEQUENCE [LARGE SCALE GENOMIC DNA]</scope>
    <source>
        <strain evidence="6">ATCC 700054 / DSM 10555 / JCM 9379 / NBRC 101784 / NCIMB 13414 / VKM Ac-1990 / NM-1</strain>
    </source>
</reference>
<evidence type="ECO:0000256" key="2">
    <source>
        <dbReference type="ARBA" id="ARBA00023125"/>
    </source>
</evidence>
<dbReference type="PANTHER" id="PTHR44688:SF16">
    <property type="entry name" value="DNA-BINDING TRANSCRIPTIONAL ACTIVATOR DEVR_DOSR"/>
    <property type="match status" value="1"/>
</dbReference>
<dbReference type="Gene3D" id="1.10.10.10">
    <property type="entry name" value="Winged helix-like DNA-binding domain superfamily/Winged helix DNA-binding domain"/>
    <property type="match status" value="1"/>
</dbReference>
<proteinExistence type="predicted"/>
<dbReference type="EMBL" id="AP012204">
    <property type="protein sequence ID" value="BAK33254.1"/>
    <property type="molecule type" value="Genomic_DNA"/>
</dbReference>
<dbReference type="KEGG" id="mph:MLP_02400"/>
<evidence type="ECO:0000313" key="5">
    <source>
        <dbReference type="EMBL" id="BAK33254.1"/>
    </source>
</evidence>
<dbReference type="GO" id="GO:0003677">
    <property type="term" value="F:DNA binding"/>
    <property type="evidence" value="ECO:0007669"/>
    <property type="project" value="UniProtKB-KW"/>
</dbReference>
<dbReference type="AlphaFoldDB" id="F5XHV9"/>
<dbReference type="PROSITE" id="PS50043">
    <property type="entry name" value="HTH_LUXR_2"/>
    <property type="match status" value="1"/>
</dbReference>
<keyword evidence="1" id="KW-0805">Transcription regulation</keyword>
<dbReference type="PRINTS" id="PR00038">
    <property type="entry name" value="HTHLUXR"/>
</dbReference>
<dbReference type="eggNOG" id="COG2197">
    <property type="taxonomic scope" value="Bacteria"/>
</dbReference>
<name>F5XHV9_MICPN</name>
<protein>
    <submittedName>
        <fullName evidence="5">Putative two-component system response regulator</fullName>
    </submittedName>
</protein>
<gene>
    <name evidence="5" type="ordered locus">MLP_02400</name>
</gene>
<keyword evidence="2" id="KW-0238">DNA-binding</keyword>
<dbReference type="HOGENOM" id="CLU_000445_103_9_11"/>
<keyword evidence="6" id="KW-1185">Reference proteome</keyword>
<dbReference type="GO" id="GO:0006355">
    <property type="term" value="P:regulation of DNA-templated transcription"/>
    <property type="evidence" value="ECO:0007669"/>
    <property type="project" value="InterPro"/>
</dbReference>
<evidence type="ECO:0000259" key="4">
    <source>
        <dbReference type="PROSITE" id="PS50043"/>
    </source>
</evidence>
<dbReference type="Proteomes" id="UP000007947">
    <property type="component" value="Chromosome"/>
</dbReference>
<dbReference type="SMART" id="SM00421">
    <property type="entry name" value="HTH_LUXR"/>
    <property type="match status" value="1"/>
</dbReference>
<dbReference type="CDD" id="cd06170">
    <property type="entry name" value="LuxR_C_like"/>
    <property type="match status" value="1"/>
</dbReference>
<dbReference type="InterPro" id="IPR016032">
    <property type="entry name" value="Sig_transdc_resp-reg_C-effctor"/>
</dbReference>
<dbReference type="InterPro" id="IPR036388">
    <property type="entry name" value="WH-like_DNA-bd_sf"/>
</dbReference>
<organism evidence="5 6">
    <name type="scientific">Microlunatus phosphovorus (strain ATCC 700054 / DSM 10555 / JCM 9379 / NBRC 101784 / NCIMB 13414 / VKM Ac-1990 / NM-1)</name>
    <dbReference type="NCBI Taxonomy" id="1032480"/>
    <lineage>
        <taxon>Bacteria</taxon>
        <taxon>Bacillati</taxon>
        <taxon>Actinomycetota</taxon>
        <taxon>Actinomycetes</taxon>
        <taxon>Propionibacteriales</taxon>
        <taxon>Propionibacteriaceae</taxon>
        <taxon>Microlunatus</taxon>
    </lineage>
</organism>
<dbReference type="SUPFAM" id="SSF46894">
    <property type="entry name" value="C-terminal effector domain of the bipartite response regulators"/>
    <property type="match status" value="1"/>
</dbReference>
<evidence type="ECO:0000256" key="1">
    <source>
        <dbReference type="ARBA" id="ARBA00023015"/>
    </source>
</evidence>
<dbReference type="InterPro" id="IPR000792">
    <property type="entry name" value="Tscrpt_reg_LuxR_C"/>
</dbReference>
<feature type="domain" description="HTH luxR-type" evidence="4">
    <location>
        <begin position="18"/>
        <end position="83"/>
    </location>
</feature>
<dbReference type="Pfam" id="PF00196">
    <property type="entry name" value="GerE"/>
    <property type="match status" value="1"/>
</dbReference>
<accession>F5XHV9</accession>
<sequence>MMQHLVESYLGRPAAAVVVPGLDSLTERENDVLRAMADRLSNAEIARSLFLAETTVKTHVARVLAKLGVRDRVQAVVLAHRAGLIDPDL</sequence>
<evidence type="ECO:0000313" key="6">
    <source>
        <dbReference type="Proteomes" id="UP000007947"/>
    </source>
</evidence>
<keyword evidence="3" id="KW-0804">Transcription</keyword>
<evidence type="ECO:0000256" key="3">
    <source>
        <dbReference type="ARBA" id="ARBA00023163"/>
    </source>
</evidence>